<dbReference type="AlphaFoldDB" id="A0A0F9B9C2"/>
<dbReference type="EMBL" id="LAZR01053299">
    <property type="protein sequence ID" value="KKK81051.1"/>
    <property type="molecule type" value="Genomic_DNA"/>
</dbReference>
<dbReference type="InterPro" id="IPR029044">
    <property type="entry name" value="Nucleotide-diphossugar_trans"/>
</dbReference>
<accession>A0A0F9B9C2</accession>
<dbReference type="Gene3D" id="3.90.550.10">
    <property type="entry name" value="Spore Coat Polysaccharide Biosynthesis Protein SpsA, Chain A"/>
    <property type="match status" value="1"/>
</dbReference>
<evidence type="ECO:0000313" key="1">
    <source>
        <dbReference type="EMBL" id="KKK81051.1"/>
    </source>
</evidence>
<reference evidence="1" key="1">
    <citation type="journal article" date="2015" name="Nature">
        <title>Complex archaea that bridge the gap between prokaryotes and eukaryotes.</title>
        <authorList>
            <person name="Spang A."/>
            <person name="Saw J.H."/>
            <person name="Jorgensen S.L."/>
            <person name="Zaremba-Niedzwiedzka K."/>
            <person name="Martijn J."/>
            <person name="Lind A.E."/>
            <person name="van Eijk R."/>
            <person name="Schleper C."/>
            <person name="Guy L."/>
            <person name="Ettema T.J."/>
        </authorList>
    </citation>
    <scope>NUCLEOTIDE SEQUENCE</scope>
</reference>
<comment type="caution">
    <text evidence="1">The sequence shown here is derived from an EMBL/GenBank/DDBJ whole genome shotgun (WGS) entry which is preliminary data.</text>
</comment>
<feature type="non-terminal residue" evidence="1">
    <location>
        <position position="231"/>
    </location>
</feature>
<proteinExistence type="predicted"/>
<name>A0A0F9B9C2_9ZZZZ</name>
<dbReference type="SUPFAM" id="SSF53448">
    <property type="entry name" value="Nucleotide-diphospho-sugar transferases"/>
    <property type="match status" value="1"/>
</dbReference>
<protein>
    <submittedName>
        <fullName evidence="1">Uncharacterized protein</fullName>
    </submittedName>
</protein>
<organism evidence="1">
    <name type="scientific">marine sediment metagenome</name>
    <dbReference type="NCBI Taxonomy" id="412755"/>
    <lineage>
        <taxon>unclassified sequences</taxon>
        <taxon>metagenomes</taxon>
        <taxon>ecological metagenomes</taxon>
    </lineage>
</organism>
<gene>
    <name evidence="1" type="ORF">LCGC14_2817350</name>
</gene>
<sequence length="231" mass="26942">MGHTSNLIYQAKVGDTPNFYDDCTASVSRYCDRYGYAHHVQTEPKLKISPLASQRSANANRLGFLPIYEKEVAFGKFDQFDKILILDADIYVRDSAPDIFAQSDTDFAGVVEREMPLTAAYFDKIRKYSEGQYRRLDDVDWRWNANGAEFFNMGVMLIDKGIVKYLNGETPEQFIRRPEFERFVNGEGHWRWSTDQTLLNWWVKKSGMTVKHLDWRWNALYGGVRDVMQAY</sequence>